<proteinExistence type="predicted"/>
<evidence type="ECO:0000313" key="1">
    <source>
        <dbReference type="EMBL" id="MXU87098.1"/>
    </source>
</evidence>
<reference evidence="1" key="1">
    <citation type="submission" date="2019-12" db="EMBL/GenBank/DDBJ databases">
        <title>An insight into the sialome of adult female Ixodes ricinus ticks feeding for 6 days.</title>
        <authorList>
            <person name="Perner J."/>
            <person name="Ribeiro J.M.C."/>
        </authorList>
    </citation>
    <scope>NUCLEOTIDE SEQUENCE</scope>
    <source>
        <strain evidence="1">Semi-engorged</strain>
        <tissue evidence="1">Salivary glands</tissue>
    </source>
</reference>
<organism evidence="1">
    <name type="scientific">Ixodes ricinus</name>
    <name type="common">Common tick</name>
    <name type="synonym">Acarus ricinus</name>
    <dbReference type="NCBI Taxonomy" id="34613"/>
    <lineage>
        <taxon>Eukaryota</taxon>
        <taxon>Metazoa</taxon>
        <taxon>Ecdysozoa</taxon>
        <taxon>Arthropoda</taxon>
        <taxon>Chelicerata</taxon>
        <taxon>Arachnida</taxon>
        <taxon>Acari</taxon>
        <taxon>Parasitiformes</taxon>
        <taxon>Ixodida</taxon>
        <taxon>Ixodoidea</taxon>
        <taxon>Ixodidae</taxon>
        <taxon>Ixodinae</taxon>
        <taxon>Ixodes</taxon>
    </lineage>
</organism>
<protein>
    <submittedName>
        <fullName evidence="1">Putative secreted protein</fullName>
    </submittedName>
</protein>
<sequence length="94" mass="10285">MKQCTVHAFLVSLGSRLDAAPCNYELIFSREGRGAKDKHTRVGRQESFSASANQLLLPALSAEESVLPPVPSSFLRDSLPGNSFASFLTSLRFR</sequence>
<dbReference type="EMBL" id="GIFC01005015">
    <property type="protein sequence ID" value="MXU87098.1"/>
    <property type="molecule type" value="Transcribed_RNA"/>
</dbReference>
<accession>A0A6B0U612</accession>
<name>A0A6B0U612_IXORI</name>
<dbReference type="AlphaFoldDB" id="A0A6B0U612"/>